<dbReference type="PANTHER" id="PTHR34475:SF1">
    <property type="entry name" value="CYTOSKELETON PROTEIN RODZ"/>
    <property type="match status" value="1"/>
</dbReference>
<dbReference type="InterPro" id="IPR010982">
    <property type="entry name" value="Lambda_DNA-bd_dom_sf"/>
</dbReference>
<sequence>MKVLKEGQQEQLKEIIGCLRQAREEKSISIEEIANQTLIRLAFLYALEKGQFEQLPEPVYVQGFIRRYADAVNLDGNAFADNFGAIFLSEKSSNLNQNVEIKPDIHIPLFVPYLLLLIAACSGLFQILNLQPKAESLSSKQKSAAVDINSFAIASTPALQEEANQVQVTLELKDESWVRIKVDGKTEFTGNLKKGERKTWTAKKELTVRSDNAGAVLVSANQKEAKAFGNPDEVKEATFTIKS</sequence>
<gene>
    <name evidence="2" type="ORF">KME60_34040</name>
</gene>
<dbReference type="InterPro" id="IPR025194">
    <property type="entry name" value="RodZ-like_C"/>
</dbReference>
<reference evidence="2" key="2">
    <citation type="journal article" date="2022" name="Microbiol. Resour. Announc.">
        <title>Metagenome Sequencing to Explore Phylogenomics of Terrestrial Cyanobacteria.</title>
        <authorList>
            <person name="Ward R.D."/>
            <person name="Stajich J.E."/>
            <person name="Johansen J.R."/>
            <person name="Huntemann M."/>
            <person name="Clum A."/>
            <person name="Foster B."/>
            <person name="Foster B."/>
            <person name="Roux S."/>
            <person name="Palaniappan K."/>
            <person name="Varghese N."/>
            <person name="Mukherjee S."/>
            <person name="Reddy T.B.K."/>
            <person name="Daum C."/>
            <person name="Copeland A."/>
            <person name="Chen I.A."/>
            <person name="Ivanova N.N."/>
            <person name="Kyrpides N.C."/>
            <person name="Shapiro N."/>
            <person name="Eloe-Fadrosh E.A."/>
            <person name="Pietrasiak N."/>
        </authorList>
    </citation>
    <scope>NUCLEOTIDE SEQUENCE</scope>
    <source>
        <strain evidence="2">GSE-NOS-MK-12-04C</strain>
    </source>
</reference>
<dbReference type="Pfam" id="PF13464">
    <property type="entry name" value="RodZ_C"/>
    <property type="match status" value="1"/>
</dbReference>
<dbReference type="InterPro" id="IPR050400">
    <property type="entry name" value="Bact_Cytoskel_RodZ"/>
</dbReference>
<evidence type="ECO:0000313" key="2">
    <source>
        <dbReference type="EMBL" id="MBW4672305.1"/>
    </source>
</evidence>
<organism evidence="2 3">
    <name type="scientific">Cyanomargarita calcarea GSE-NOS-MK-12-04C</name>
    <dbReference type="NCBI Taxonomy" id="2839659"/>
    <lineage>
        <taxon>Bacteria</taxon>
        <taxon>Bacillati</taxon>
        <taxon>Cyanobacteriota</taxon>
        <taxon>Cyanophyceae</taxon>
        <taxon>Nostocales</taxon>
        <taxon>Cyanomargaritaceae</taxon>
        <taxon>Cyanomargarita</taxon>
    </lineage>
</organism>
<comment type="caution">
    <text evidence="2">The sequence shown here is derived from an EMBL/GenBank/DDBJ whole genome shotgun (WGS) entry which is preliminary data.</text>
</comment>
<dbReference type="GO" id="GO:0003677">
    <property type="term" value="F:DNA binding"/>
    <property type="evidence" value="ECO:0007669"/>
    <property type="project" value="InterPro"/>
</dbReference>
<proteinExistence type="predicted"/>
<dbReference type="Gene3D" id="1.10.260.40">
    <property type="entry name" value="lambda repressor-like DNA-binding domains"/>
    <property type="match status" value="1"/>
</dbReference>
<evidence type="ECO:0000259" key="1">
    <source>
        <dbReference type="Pfam" id="PF13464"/>
    </source>
</evidence>
<reference evidence="2" key="1">
    <citation type="submission" date="2021-05" db="EMBL/GenBank/DDBJ databases">
        <authorList>
            <person name="Pietrasiak N."/>
            <person name="Ward R."/>
            <person name="Stajich J.E."/>
            <person name="Kurbessoian T."/>
        </authorList>
    </citation>
    <scope>NUCLEOTIDE SEQUENCE</scope>
    <source>
        <strain evidence="2">GSE-NOS-MK-12-04C</strain>
    </source>
</reference>
<dbReference type="AlphaFoldDB" id="A0A951QU64"/>
<dbReference type="PANTHER" id="PTHR34475">
    <property type="match status" value="1"/>
</dbReference>
<accession>A0A951QU64</accession>
<dbReference type="EMBL" id="JAHHGZ010000071">
    <property type="protein sequence ID" value="MBW4672305.1"/>
    <property type="molecule type" value="Genomic_DNA"/>
</dbReference>
<dbReference type="Pfam" id="PF13413">
    <property type="entry name" value="HTH_25"/>
    <property type="match status" value="1"/>
</dbReference>
<dbReference type="Proteomes" id="UP000729701">
    <property type="component" value="Unassembled WGS sequence"/>
</dbReference>
<feature type="domain" description="Cytoskeleton protein RodZ-like C-terminal" evidence="1">
    <location>
        <begin position="169"/>
        <end position="234"/>
    </location>
</feature>
<name>A0A951QU64_9CYAN</name>
<protein>
    <submittedName>
        <fullName evidence="2">DUF4115 domain-containing protein</fullName>
    </submittedName>
</protein>
<evidence type="ECO:0000313" key="3">
    <source>
        <dbReference type="Proteomes" id="UP000729701"/>
    </source>
</evidence>